<feature type="domain" description="Calponin-homology (CH)" evidence="5">
    <location>
        <begin position="1"/>
        <end position="68"/>
    </location>
</feature>
<dbReference type="PROSITE" id="PS50021">
    <property type="entry name" value="CH"/>
    <property type="match status" value="1"/>
</dbReference>
<gene>
    <name evidence="6" type="ORF">LSTR_LSTR013387</name>
</gene>
<evidence type="ECO:0000256" key="2">
    <source>
        <dbReference type="ARBA" id="ARBA00022490"/>
    </source>
</evidence>
<dbReference type="GO" id="GO:0000278">
    <property type="term" value="P:mitotic cell cycle"/>
    <property type="evidence" value="ECO:0007669"/>
    <property type="project" value="TreeGrafter"/>
</dbReference>
<dbReference type="EMBL" id="QKKF02026906">
    <property type="protein sequence ID" value="RZF36163.1"/>
    <property type="molecule type" value="Genomic_DNA"/>
</dbReference>
<evidence type="ECO:0000256" key="1">
    <source>
        <dbReference type="ARBA" id="ARBA00004496"/>
    </source>
</evidence>
<dbReference type="InParanoid" id="A0A482WRM5"/>
<reference evidence="6 7" key="1">
    <citation type="journal article" date="2017" name="Gigascience">
        <title>Genome sequence of the small brown planthopper, Laodelphax striatellus.</title>
        <authorList>
            <person name="Zhu J."/>
            <person name="Jiang F."/>
            <person name="Wang X."/>
            <person name="Yang P."/>
            <person name="Bao Y."/>
            <person name="Zhao W."/>
            <person name="Wang W."/>
            <person name="Lu H."/>
            <person name="Wang Q."/>
            <person name="Cui N."/>
            <person name="Li J."/>
            <person name="Chen X."/>
            <person name="Luo L."/>
            <person name="Yu J."/>
            <person name="Kang L."/>
            <person name="Cui F."/>
        </authorList>
    </citation>
    <scope>NUCLEOTIDE SEQUENCE [LARGE SCALE GENOMIC DNA]</scope>
    <source>
        <strain evidence="6">Lst14</strain>
    </source>
</reference>
<dbReference type="Gene3D" id="1.10.418.10">
    <property type="entry name" value="Calponin-like domain"/>
    <property type="match status" value="1"/>
</dbReference>
<organism evidence="6 7">
    <name type="scientific">Laodelphax striatellus</name>
    <name type="common">Small brown planthopper</name>
    <name type="synonym">Delphax striatella</name>
    <dbReference type="NCBI Taxonomy" id="195883"/>
    <lineage>
        <taxon>Eukaryota</taxon>
        <taxon>Metazoa</taxon>
        <taxon>Ecdysozoa</taxon>
        <taxon>Arthropoda</taxon>
        <taxon>Hexapoda</taxon>
        <taxon>Insecta</taxon>
        <taxon>Pterygota</taxon>
        <taxon>Neoptera</taxon>
        <taxon>Paraneoptera</taxon>
        <taxon>Hemiptera</taxon>
        <taxon>Auchenorrhyncha</taxon>
        <taxon>Fulgoroidea</taxon>
        <taxon>Delphacidae</taxon>
        <taxon>Criomorphinae</taxon>
        <taxon>Laodelphax</taxon>
    </lineage>
</organism>
<evidence type="ECO:0000256" key="3">
    <source>
        <dbReference type="ARBA" id="ARBA00022737"/>
    </source>
</evidence>
<evidence type="ECO:0000259" key="5">
    <source>
        <dbReference type="PROSITE" id="PS50021"/>
    </source>
</evidence>
<keyword evidence="7" id="KW-1185">Reference proteome</keyword>
<dbReference type="GO" id="GO:0005737">
    <property type="term" value="C:cytoplasm"/>
    <property type="evidence" value="ECO:0007669"/>
    <property type="project" value="UniProtKB-SubCell"/>
</dbReference>
<dbReference type="GO" id="GO:0000922">
    <property type="term" value="C:spindle pole"/>
    <property type="evidence" value="ECO:0007669"/>
    <property type="project" value="TreeGrafter"/>
</dbReference>
<dbReference type="InterPro" id="IPR001715">
    <property type="entry name" value="CH_dom"/>
</dbReference>
<evidence type="ECO:0000256" key="4">
    <source>
        <dbReference type="ARBA" id="ARBA00022860"/>
    </source>
</evidence>
<comment type="caution">
    <text evidence="6">The sequence shown here is derived from an EMBL/GenBank/DDBJ whole genome shotgun (WGS) entry which is preliminary data.</text>
</comment>
<sequence length="430" mass="50061">MLNVRLVGELQVPAVSRTQKIHNVRVALKGYTEHTGNELENGVTAQDIVNGHREKMLSLVWQLCNIREQQAVNVLIGFWRRNADMIKLRMHFHQQRHAAQLIQKWWRRTVIKRIVASLAVVSGDRLRQAFIRMRRAAIVIQRRWRAITAMRVYRERMLQLKEAALLVFFTKRRAAILKMRTDRDNFLRMKSAAIFIQRATRRRLAIQDNNLQEIAQQQRSYYQQLRATTILLQRRWRSLRVQKKNVARRGQQARIENAAVIIQRRWRASALMERDRTAFKNLKTAVKVISERRRSNERLDLDLFNLGLPADLLRKTQPIAIQEKSTKPSDRVASPERIEVGDSAIVGHTNSTTVTKASRRPVGSGALVGQTDSTEGAGFWLRLSPKRLKSNHHLTLLWCFHPQPTRVARRSTMTQRFMNRPGRMASVFDS</sequence>
<comment type="subcellular location">
    <subcellularLocation>
        <location evidence="1">Cytoplasm</location>
    </subcellularLocation>
</comment>
<dbReference type="GO" id="GO:0051295">
    <property type="term" value="P:establishment of meiotic spindle localization"/>
    <property type="evidence" value="ECO:0007669"/>
    <property type="project" value="TreeGrafter"/>
</dbReference>
<dbReference type="PANTHER" id="PTHR22706:SF1">
    <property type="entry name" value="ASSEMBLY FACTOR FOR SPINDLE MICROTUBULES"/>
    <property type="match status" value="1"/>
</dbReference>
<dbReference type="GO" id="GO:0005516">
    <property type="term" value="F:calmodulin binding"/>
    <property type="evidence" value="ECO:0007669"/>
    <property type="project" value="UniProtKB-KW"/>
</dbReference>
<evidence type="ECO:0000313" key="6">
    <source>
        <dbReference type="EMBL" id="RZF36163.1"/>
    </source>
</evidence>
<accession>A0A482WRM5</accession>
<dbReference type="Proteomes" id="UP000291343">
    <property type="component" value="Unassembled WGS sequence"/>
</dbReference>
<dbReference type="GO" id="GO:0007051">
    <property type="term" value="P:spindle organization"/>
    <property type="evidence" value="ECO:0007669"/>
    <property type="project" value="TreeGrafter"/>
</dbReference>
<dbReference type="SMART" id="SM00015">
    <property type="entry name" value="IQ"/>
    <property type="match status" value="4"/>
</dbReference>
<dbReference type="InterPro" id="IPR036872">
    <property type="entry name" value="CH_dom_sf"/>
</dbReference>
<evidence type="ECO:0000313" key="7">
    <source>
        <dbReference type="Proteomes" id="UP000291343"/>
    </source>
</evidence>
<dbReference type="InterPro" id="IPR000048">
    <property type="entry name" value="IQ_motif_EF-hand-BS"/>
</dbReference>
<dbReference type="InterPro" id="IPR051185">
    <property type="entry name" value="ASPM"/>
</dbReference>
<dbReference type="STRING" id="195883.A0A482WRM5"/>
<name>A0A482WRM5_LAOST</name>
<dbReference type="PANTHER" id="PTHR22706">
    <property type="entry name" value="ASSEMBLY FACTOR FOR SPINDLE MICROTUBULES"/>
    <property type="match status" value="1"/>
</dbReference>
<keyword evidence="3" id="KW-0677">Repeat</keyword>
<dbReference type="PROSITE" id="PS50096">
    <property type="entry name" value="IQ"/>
    <property type="match status" value="1"/>
</dbReference>
<keyword evidence="4" id="KW-0112">Calmodulin-binding</keyword>
<protein>
    <recommendedName>
        <fullName evidence="5">Calponin-homology (CH) domain-containing protein</fullName>
    </recommendedName>
</protein>
<dbReference type="SMR" id="A0A482WRM5"/>
<proteinExistence type="predicted"/>
<dbReference type="SUPFAM" id="SSF47576">
    <property type="entry name" value="Calponin-homology domain, CH-domain"/>
    <property type="match status" value="1"/>
</dbReference>
<keyword evidence="2" id="KW-0963">Cytoplasm</keyword>
<dbReference type="Pfam" id="PF00612">
    <property type="entry name" value="IQ"/>
    <property type="match status" value="2"/>
</dbReference>
<dbReference type="AlphaFoldDB" id="A0A482WRM5"/>
<dbReference type="OrthoDB" id="2148418at2759"/>